<name>A0AAD9ZZM6_9ROSI</name>
<keyword evidence="4" id="KW-0808">Transferase</keyword>
<evidence type="ECO:0000256" key="10">
    <source>
        <dbReference type="SAM" id="Phobius"/>
    </source>
</evidence>
<dbReference type="SMART" id="SM00220">
    <property type="entry name" value="S_TKc"/>
    <property type="match status" value="1"/>
</dbReference>
<keyword evidence="5" id="KW-0547">Nucleotide-binding</keyword>
<feature type="chain" id="PRO_5042219054" description="non-specific serine/threonine protein kinase" evidence="11">
    <location>
        <begin position="30"/>
        <end position="606"/>
    </location>
</feature>
<dbReference type="Pfam" id="PF19160">
    <property type="entry name" value="SPARK"/>
    <property type="match status" value="1"/>
</dbReference>
<evidence type="ECO:0000256" key="4">
    <source>
        <dbReference type="ARBA" id="ARBA00022679"/>
    </source>
</evidence>
<keyword evidence="10" id="KW-0812">Transmembrane</keyword>
<evidence type="ECO:0000256" key="1">
    <source>
        <dbReference type="ARBA" id="ARBA00004479"/>
    </source>
</evidence>
<sequence>MNTTSSPSTLVFFFFFFFCFCAFFIHSSSLSDSSPDDPECLLKFDRNPYQPSGYCIGHQPKKLIYWKSISSTLCCRNALTFFSQALALRARNSIDGNIFVPENLWKNCIGPFHRQQSVSANTCGFDNLFQGNGPCSSLSLSTISFRKEFQDALDKCSRLNSSFVDTCGNCTGAVVAARDKLLKDFNVRGDDNERAICGVAVVVSIAAANLDDSSSVDDLFNCLNALDVYDPGYVRLKDSVAKAIIAVCIAVATLIVVTVILIKCVGKRKKKSLKRKLLKPSKEITNTWSGLYRFSKAEIEMAINYADEKRSLGRGSAGQVYKGVLPSGQAVAIKHIYKSNTSDSFTREVEGLSRVRHPNLVCLFGCCIEGGEHYLVYEYCSAGNLAQHLLRKDSLLTWEIRVKILRNCALGLRYLHHYIDGCIVHRDIKLTNILLTEDLDPKLSDFGLAKMLGMEESKVFTDVRGTIGYMDPEYMSNAKLTCASDIYSFGIVALQLLSGQKVIELDLDARDQLTRKAKDVIMGKRPSTDFEDLRLNGNIIRQDFESILQIAVLCVAKSSKGRPTVDVVFDEIEKAWKNTNAEMVTKMQMMGESIATPSRSLEVIPV</sequence>
<keyword evidence="7" id="KW-0067">ATP-binding</keyword>
<comment type="caution">
    <text evidence="13">The sequence shown here is derived from an EMBL/GenBank/DDBJ whole genome shotgun (WGS) entry which is preliminary data.</text>
</comment>
<evidence type="ECO:0000256" key="8">
    <source>
        <dbReference type="ARBA" id="ARBA00047899"/>
    </source>
</evidence>
<keyword evidence="10" id="KW-1133">Transmembrane helix</keyword>
<dbReference type="PANTHER" id="PTHR48006">
    <property type="entry name" value="LEUCINE-RICH REPEAT-CONTAINING PROTEIN DDB_G0281931-RELATED"/>
    <property type="match status" value="1"/>
</dbReference>
<dbReference type="PROSITE" id="PS50011">
    <property type="entry name" value="PROTEIN_KINASE_DOM"/>
    <property type="match status" value="1"/>
</dbReference>
<keyword evidence="11" id="KW-0732">Signal</keyword>
<comment type="subcellular location">
    <subcellularLocation>
        <location evidence="1">Membrane</location>
        <topology evidence="1">Single-pass type I membrane protein</topology>
    </subcellularLocation>
</comment>
<evidence type="ECO:0000256" key="7">
    <source>
        <dbReference type="ARBA" id="ARBA00022840"/>
    </source>
</evidence>
<dbReference type="Gene3D" id="3.30.200.20">
    <property type="entry name" value="Phosphorylase Kinase, domain 1"/>
    <property type="match status" value="1"/>
</dbReference>
<proteinExistence type="predicted"/>
<accession>A0AAD9ZZM6</accession>
<dbReference type="SUPFAM" id="SSF56112">
    <property type="entry name" value="Protein kinase-like (PK-like)"/>
    <property type="match status" value="1"/>
</dbReference>
<dbReference type="GO" id="GO:0004674">
    <property type="term" value="F:protein serine/threonine kinase activity"/>
    <property type="evidence" value="ECO:0007669"/>
    <property type="project" value="UniProtKB-KW"/>
</dbReference>
<dbReference type="EC" id="2.7.11.1" evidence="2"/>
<comment type="catalytic activity">
    <reaction evidence="8">
        <text>L-threonyl-[protein] + ATP = O-phospho-L-threonyl-[protein] + ADP + H(+)</text>
        <dbReference type="Rhea" id="RHEA:46608"/>
        <dbReference type="Rhea" id="RHEA-COMP:11060"/>
        <dbReference type="Rhea" id="RHEA-COMP:11605"/>
        <dbReference type="ChEBI" id="CHEBI:15378"/>
        <dbReference type="ChEBI" id="CHEBI:30013"/>
        <dbReference type="ChEBI" id="CHEBI:30616"/>
        <dbReference type="ChEBI" id="CHEBI:61977"/>
        <dbReference type="ChEBI" id="CHEBI:456216"/>
        <dbReference type="EC" id="2.7.11.1"/>
    </reaction>
</comment>
<feature type="domain" description="Protein kinase" evidence="12">
    <location>
        <begin position="306"/>
        <end position="577"/>
    </location>
</feature>
<evidence type="ECO:0000256" key="5">
    <source>
        <dbReference type="ARBA" id="ARBA00022741"/>
    </source>
</evidence>
<dbReference type="FunFam" id="3.30.200.20:FF:000610">
    <property type="entry name" value="Cysteine-rich receptor-like protein kinase 40"/>
    <property type="match status" value="1"/>
</dbReference>
<dbReference type="InterPro" id="IPR000719">
    <property type="entry name" value="Prot_kinase_dom"/>
</dbReference>
<dbReference type="InterPro" id="IPR051824">
    <property type="entry name" value="LRR_Rcpt-Like_S/T_Kinase"/>
</dbReference>
<protein>
    <recommendedName>
        <fullName evidence="2">non-specific serine/threonine protein kinase</fullName>
        <ecNumber evidence="2">2.7.11.1</ecNumber>
    </recommendedName>
</protein>
<evidence type="ECO:0000256" key="11">
    <source>
        <dbReference type="SAM" id="SignalP"/>
    </source>
</evidence>
<feature type="transmembrane region" description="Helical" evidence="10">
    <location>
        <begin position="243"/>
        <end position="266"/>
    </location>
</feature>
<dbReference type="InterPro" id="IPR043891">
    <property type="entry name" value="SPARK"/>
</dbReference>
<dbReference type="PROSITE" id="PS00108">
    <property type="entry name" value="PROTEIN_KINASE_ST"/>
    <property type="match status" value="1"/>
</dbReference>
<dbReference type="Gene3D" id="1.10.510.10">
    <property type="entry name" value="Transferase(Phosphotransferase) domain 1"/>
    <property type="match status" value="1"/>
</dbReference>
<keyword evidence="14" id="KW-1185">Reference proteome</keyword>
<organism evidence="13 14">
    <name type="scientific">Dipteronia sinensis</name>
    <dbReference type="NCBI Taxonomy" id="43782"/>
    <lineage>
        <taxon>Eukaryota</taxon>
        <taxon>Viridiplantae</taxon>
        <taxon>Streptophyta</taxon>
        <taxon>Embryophyta</taxon>
        <taxon>Tracheophyta</taxon>
        <taxon>Spermatophyta</taxon>
        <taxon>Magnoliopsida</taxon>
        <taxon>eudicotyledons</taxon>
        <taxon>Gunneridae</taxon>
        <taxon>Pentapetalae</taxon>
        <taxon>rosids</taxon>
        <taxon>malvids</taxon>
        <taxon>Sapindales</taxon>
        <taxon>Sapindaceae</taxon>
        <taxon>Hippocastanoideae</taxon>
        <taxon>Acereae</taxon>
        <taxon>Dipteronia</taxon>
    </lineage>
</organism>
<reference evidence="13" key="1">
    <citation type="journal article" date="2023" name="Plant J.">
        <title>Genome sequences and population genomics provide insights into the demographic history, inbreeding, and mutation load of two 'living fossil' tree species of Dipteronia.</title>
        <authorList>
            <person name="Feng Y."/>
            <person name="Comes H.P."/>
            <person name="Chen J."/>
            <person name="Zhu S."/>
            <person name="Lu R."/>
            <person name="Zhang X."/>
            <person name="Li P."/>
            <person name="Qiu J."/>
            <person name="Olsen K.M."/>
            <person name="Qiu Y."/>
        </authorList>
    </citation>
    <scope>NUCLEOTIDE SEQUENCE</scope>
    <source>
        <strain evidence="13">NBL</strain>
    </source>
</reference>
<dbReference type="InterPro" id="IPR011009">
    <property type="entry name" value="Kinase-like_dom_sf"/>
</dbReference>
<dbReference type="GO" id="GO:0016020">
    <property type="term" value="C:membrane"/>
    <property type="evidence" value="ECO:0007669"/>
    <property type="project" value="UniProtKB-SubCell"/>
</dbReference>
<evidence type="ECO:0000313" key="14">
    <source>
        <dbReference type="Proteomes" id="UP001281410"/>
    </source>
</evidence>
<comment type="catalytic activity">
    <reaction evidence="9">
        <text>L-seryl-[protein] + ATP = O-phospho-L-seryl-[protein] + ADP + H(+)</text>
        <dbReference type="Rhea" id="RHEA:17989"/>
        <dbReference type="Rhea" id="RHEA-COMP:9863"/>
        <dbReference type="Rhea" id="RHEA-COMP:11604"/>
        <dbReference type="ChEBI" id="CHEBI:15378"/>
        <dbReference type="ChEBI" id="CHEBI:29999"/>
        <dbReference type="ChEBI" id="CHEBI:30616"/>
        <dbReference type="ChEBI" id="CHEBI:83421"/>
        <dbReference type="ChEBI" id="CHEBI:456216"/>
        <dbReference type="EC" id="2.7.11.1"/>
    </reaction>
</comment>
<gene>
    <name evidence="13" type="ORF">Dsin_021359</name>
</gene>
<dbReference type="PANTHER" id="PTHR48006:SF102">
    <property type="entry name" value="LEUCINE-RICH REPEAT-CONTAINING PROTEIN DDB_G0281931-RELATED"/>
    <property type="match status" value="1"/>
</dbReference>
<keyword evidence="3" id="KW-0723">Serine/threonine-protein kinase</keyword>
<evidence type="ECO:0000256" key="6">
    <source>
        <dbReference type="ARBA" id="ARBA00022777"/>
    </source>
</evidence>
<dbReference type="AlphaFoldDB" id="A0AAD9ZZM6"/>
<keyword evidence="6" id="KW-0418">Kinase</keyword>
<dbReference type="InterPro" id="IPR008271">
    <property type="entry name" value="Ser/Thr_kinase_AS"/>
</dbReference>
<dbReference type="EMBL" id="JANJYJ010000007">
    <property type="protein sequence ID" value="KAK3197944.1"/>
    <property type="molecule type" value="Genomic_DNA"/>
</dbReference>
<evidence type="ECO:0000256" key="3">
    <source>
        <dbReference type="ARBA" id="ARBA00022527"/>
    </source>
</evidence>
<evidence type="ECO:0000256" key="2">
    <source>
        <dbReference type="ARBA" id="ARBA00012513"/>
    </source>
</evidence>
<evidence type="ECO:0000259" key="12">
    <source>
        <dbReference type="PROSITE" id="PS50011"/>
    </source>
</evidence>
<keyword evidence="10" id="KW-0472">Membrane</keyword>
<dbReference type="Pfam" id="PF00069">
    <property type="entry name" value="Pkinase"/>
    <property type="match status" value="1"/>
</dbReference>
<feature type="signal peptide" evidence="11">
    <location>
        <begin position="1"/>
        <end position="29"/>
    </location>
</feature>
<evidence type="ECO:0000256" key="9">
    <source>
        <dbReference type="ARBA" id="ARBA00048679"/>
    </source>
</evidence>
<evidence type="ECO:0000313" key="13">
    <source>
        <dbReference type="EMBL" id="KAK3197944.1"/>
    </source>
</evidence>
<dbReference type="FunFam" id="1.10.510.10:FF:000530">
    <property type="entry name" value="probable receptor-like protein kinase At5g59700"/>
    <property type="match status" value="1"/>
</dbReference>
<dbReference type="Proteomes" id="UP001281410">
    <property type="component" value="Unassembled WGS sequence"/>
</dbReference>
<dbReference type="GO" id="GO:0005524">
    <property type="term" value="F:ATP binding"/>
    <property type="evidence" value="ECO:0007669"/>
    <property type="project" value="UniProtKB-KW"/>
</dbReference>